<dbReference type="Gene3D" id="2.20.28.40">
    <property type="entry name" value="H/ACA ribonucleoprotein complex, subunit Nop10"/>
    <property type="match status" value="1"/>
</dbReference>
<comment type="caution">
    <text evidence="8">The sequence shown here is derived from an EMBL/GenBank/DDBJ whole genome shotgun (WGS) entry which is preliminary data.</text>
</comment>
<evidence type="ECO:0000256" key="4">
    <source>
        <dbReference type="ARBA" id="ARBA00022517"/>
    </source>
</evidence>
<evidence type="ECO:0000256" key="3">
    <source>
        <dbReference type="ARBA" id="ARBA00018821"/>
    </source>
</evidence>
<evidence type="ECO:0000256" key="5">
    <source>
        <dbReference type="ARBA" id="ARBA00022552"/>
    </source>
</evidence>
<dbReference type="PANTHER" id="PTHR13305:SF0">
    <property type="entry name" value="H_ACA RIBONUCLEOPROTEIN COMPLEX SUBUNIT 3"/>
    <property type="match status" value="1"/>
</dbReference>
<evidence type="ECO:0000313" key="8">
    <source>
        <dbReference type="EMBL" id="GAB1222458.1"/>
    </source>
</evidence>
<comment type="similarity">
    <text evidence="2">Belongs to the NOP10 family.</text>
</comment>
<evidence type="ECO:0000256" key="7">
    <source>
        <dbReference type="ARBA" id="ARBA00030185"/>
    </source>
</evidence>
<protein>
    <recommendedName>
        <fullName evidence="3">Ribosome biogenesis protein Nop10</fullName>
    </recommendedName>
    <alternativeName>
        <fullName evidence="7">Nucleolar protein 10</fullName>
    </alternativeName>
</protein>
<accession>A0ABQ0DHY4</accession>
<sequence length="59" mass="6840">MLLYYCDNCKQYTMKTECPHCNGYVRSAHPAKFSPVDPYSKYRIATKKEFGLLPTSTKN</sequence>
<dbReference type="NCBIfam" id="NF009623">
    <property type="entry name" value="PRK13130.1"/>
    <property type="match status" value="1"/>
</dbReference>
<evidence type="ECO:0000256" key="2">
    <source>
        <dbReference type="ARBA" id="ARBA00009462"/>
    </source>
</evidence>
<dbReference type="HAMAP" id="MF_00803">
    <property type="entry name" value="Nop10"/>
    <property type="match status" value="1"/>
</dbReference>
<keyword evidence="6" id="KW-0687">Ribonucleoprotein</keyword>
<name>A0ABQ0DHY4_9EUKA</name>
<comment type="function">
    <text evidence="1">Involved in ribosome biogenesis; more specifically in 18S rRNA pseudouridylation and in cleavage of pre-rRNA.</text>
</comment>
<evidence type="ECO:0000256" key="1">
    <source>
        <dbReference type="ARBA" id="ARBA00002325"/>
    </source>
</evidence>
<organism evidence="8 9">
    <name type="scientific">Entamoeba nuttalli</name>
    <dbReference type="NCBI Taxonomy" id="412467"/>
    <lineage>
        <taxon>Eukaryota</taxon>
        <taxon>Amoebozoa</taxon>
        <taxon>Evosea</taxon>
        <taxon>Archamoebae</taxon>
        <taxon>Mastigamoebida</taxon>
        <taxon>Entamoebidae</taxon>
        <taxon>Entamoeba</taxon>
    </lineage>
</organism>
<gene>
    <name evidence="8" type="ORF">ENUP19_0112G0002</name>
</gene>
<dbReference type="EMBL" id="BAAFRS010000112">
    <property type="protein sequence ID" value="GAB1222458.1"/>
    <property type="molecule type" value="Genomic_DNA"/>
</dbReference>
<dbReference type="InterPro" id="IPR023532">
    <property type="entry name" value="Nop10_arc-typ"/>
</dbReference>
<dbReference type="PANTHER" id="PTHR13305">
    <property type="entry name" value="RIBOSOME BIOGENESIS PROTEIN NOP10"/>
    <property type="match status" value="1"/>
</dbReference>
<keyword evidence="5" id="KW-0698">rRNA processing</keyword>
<dbReference type="InterPro" id="IPR007264">
    <property type="entry name" value="H/ACA_rnp_Nop10"/>
</dbReference>
<reference evidence="8 9" key="1">
    <citation type="journal article" date="2019" name="PLoS Negl. Trop. Dis.">
        <title>Whole genome sequencing of Entamoeba nuttalli reveals mammalian host-related molecular signatures and a novel octapeptide-repeat surface protein.</title>
        <authorList>
            <person name="Tanaka M."/>
            <person name="Makiuchi T."/>
            <person name="Komiyama T."/>
            <person name="Shiina T."/>
            <person name="Osaki K."/>
            <person name="Tachibana H."/>
        </authorList>
    </citation>
    <scope>NUCLEOTIDE SEQUENCE [LARGE SCALE GENOMIC DNA]</scope>
    <source>
        <strain evidence="8 9">P19-061405</strain>
    </source>
</reference>
<dbReference type="SUPFAM" id="SSF144210">
    <property type="entry name" value="Nop10-like SnoRNP"/>
    <property type="match status" value="1"/>
</dbReference>
<dbReference type="InterPro" id="IPR036756">
    <property type="entry name" value="H/ACA_rnp_Nop10_sf"/>
</dbReference>
<dbReference type="Pfam" id="PF04135">
    <property type="entry name" value="Nop10p"/>
    <property type="match status" value="1"/>
</dbReference>
<dbReference type="Proteomes" id="UP001628156">
    <property type="component" value="Unassembled WGS sequence"/>
</dbReference>
<proteinExistence type="inferred from homology"/>
<keyword evidence="4" id="KW-0690">Ribosome biogenesis</keyword>
<evidence type="ECO:0000313" key="9">
    <source>
        <dbReference type="Proteomes" id="UP001628156"/>
    </source>
</evidence>
<keyword evidence="9" id="KW-1185">Reference proteome</keyword>
<evidence type="ECO:0000256" key="6">
    <source>
        <dbReference type="ARBA" id="ARBA00023274"/>
    </source>
</evidence>